<dbReference type="WBParaSite" id="PSAMB.scaffold4284size15104.g23927.t1">
    <property type="protein sequence ID" value="PSAMB.scaffold4284size15104.g23927.t1"/>
    <property type="gene ID" value="PSAMB.scaffold4284size15104.g23927"/>
</dbReference>
<dbReference type="AlphaFoldDB" id="A0A914WMD1"/>
<feature type="domain" description="RPAP1/MINIYO-like TPR repeats" evidence="1">
    <location>
        <begin position="13"/>
        <end position="187"/>
    </location>
</feature>
<dbReference type="Pfam" id="PF25766">
    <property type="entry name" value="TPR_RPAP1"/>
    <property type="match status" value="1"/>
</dbReference>
<evidence type="ECO:0000259" key="1">
    <source>
        <dbReference type="Pfam" id="PF25766"/>
    </source>
</evidence>
<reference evidence="3" key="1">
    <citation type="submission" date="2022-11" db="UniProtKB">
        <authorList>
            <consortium name="WormBaseParasite"/>
        </authorList>
    </citation>
    <scope>IDENTIFICATION</scope>
</reference>
<evidence type="ECO:0000313" key="3">
    <source>
        <dbReference type="WBParaSite" id="PSAMB.scaffold4284size15104.g23927.t1"/>
    </source>
</evidence>
<evidence type="ECO:0000313" key="2">
    <source>
        <dbReference type="Proteomes" id="UP000887566"/>
    </source>
</evidence>
<organism evidence="2 3">
    <name type="scientific">Plectus sambesii</name>
    <dbReference type="NCBI Taxonomy" id="2011161"/>
    <lineage>
        <taxon>Eukaryota</taxon>
        <taxon>Metazoa</taxon>
        <taxon>Ecdysozoa</taxon>
        <taxon>Nematoda</taxon>
        <taxon>Chromadorea</taxon>
        <taxon>Plectida</taxon>
        <taxon>Plectina</taxon>
        <taxon>Plectoidea</taxon>
        <taxon>Plectidae</taxon>
        <taxon>Plectus</taxon>
    </lineage>
</organism>
<dbReference type="PANTHER" id="PTHR21483">
    <property type="entry name" value="RNA POLYMERASE II-ASSOCIATED PROTEIN 1"/>
    <property type="match status" value="1"/>
</dbReference>
<protein>
    <recommendedName>
        <fullName evidence="1">RPAP1/MINIYO-like TPR repeats domain-containing protein</fullName>
    </recommendedName>
</protein>
<dbReference type="InterPro" id="IPR057989">
    <property type="entry name" value="TPR_RPAP1/MINIYO-like"/>
</dbReference>
<accession>A0A914WMD1</accession>
<dbReference type="GO" id="GO:0006366">
    <property type="term" value="P:transcription by RNA polymerase II"/>
    <property type="evidence" value="ECO:0007669"/>
    <property type="project" value="InterPro"/>
</dbReference>
<dbReference type="InterPro" id="IPR039913">
    <property type="entry name" value="RPAP1/Rba50"/>
</dbReference>
<proteinExistence type="predicted"/>
<dbReference type="PANTHER" id="PTHR21483:SF18">
    <property type="entry name" value="RNA POLYMERASE II-ASSOCIATED PROTEIN 1"/>
    <property type="match status" value="1"/>
</dbReference>
<keyword evidence="2" id="KW-1185">Reference proteome</keyword>
<name>A0A914WMD1_9BILA</name>
<dbReference type="Proteomes" id="UP000887566">
    <property type="component" value="Unplaced"/>
</dbReference>
<sequence>MIIKVTRRVRTHSLAGPDVFLEETIHQCLAVFLDDYIIVQAQQGRLQFPLEVPIAGLDALLPFYEDLVRRFEEWSYGDLLYSKTLLIPCYLNINLASATFLRMTLWSQENSSIVRQILLREHDLKLARSAPEEMKFQEEQNYENYSKLLVLYAAAIMNETVVRERNPLMFKIAAEAVGQFVDRHKNAPVSDFTQMASMLVKAVRSKIPI</sequence>